<evidence type="ECO:0000256" key="1">
    <source>
        <dbReference type="SAM" id="Phobius"/>
    </source>
</evidence>
<dbReference type="Ensembl" id="ENSECAT00000140884.1">
    <property type="protein sequence ID" value="ENSECAP00000069677.1"/>
    <property type="gene ID" value="ENSECAG00000045520.1"/>
</dbReference>
<protein>
    <submittedName>
        <fullName evidence="2">Uncharacterized protein</fullName>
    </submittedName>
</protein>
<reference evidence="2 3" key="1">
    <citation type="journal article" date="2009" name="Science">
        <title>Genome sequence, comparative analysis, and population genetics of the domestic horse.</title>
        <authorList>
            <consortium name="Broad Institute Genome Sequencing Platform"/>
            <consortium name="Broad Institute Whole Genome Assembly Team"/>
            <person name="Wade C.M."/>
            <person name="Giulotto E."/>
            <person name="Sigurdsson S."/>
            <person name="Zoli M."/>
            <person name="Gnerre S."/>
            <person name="Imsland F."/>
            <person name="Lear T.L."/>
            <person name="Adelson D.L."/>
            <person name="Bailey E."/>
            <person name="Bellone R.R."/>
            <person name="Bloecker H."/>
            <person name="Distl O."/>
            <person name="Edgar R.C."/>
            <person name="Garber M."/>
            <person name="Leeb T."/>
            <person name="Mauceli E."/>
            <person name="MacLeod J.N."/>
            <person name="Penedo M.C.T."/>
            <person name="Raison J.M."/>
            <person name="Sharpe T."/>
            <person name="Vogel J."/>
            <person name="Andersson L."/>
            <person name="Antczak D.F."/>
            <person name="Biagi T."/>
            <person name="Binns M.M."/>
            <person name="Chowdhary B.P."/>
            <person name="Coleman S.J."/>
            <person name="Della Valle G."/>
            <person name="Fryc S."/>
            <person name="Guerin G."/>
            <person name="Hasegawa T."/>
            <person name="Hill E.W."/>
            <person name="Jurka J."/>
            <person name="Kiialainen A."/>
            <person name="Lindgren G."/>
            <person name="Liu J."/>
            <person name="Magnani E."/>
            <person name="Mickelson J.R."/>
            <person name="Murray J."/>
            <person name="Nergadze S.G."/>
            <person name="Onofrio R."/>
            <person name="Pedroni S."/>
            <person name="Piras M.F."/>
            <person name="Raudsepp T."/>
            <person name="Rocchi M."/>
            <person name="Roeed K.H."/>
            <person name="Ryder O.A."/>
            <person name="Searle S."/>
            <person name="Skow L."/>
            <person name="Swinburne J.E."/>
            <person name="Syvaenen A.C."/>
            <person name="Tozaki T."/>
            <person name="Valberg S.J."/>
            <person name="Vaudin M."/>
            <person name="White J.R."/>
            <person name="Zody M.C."/>
            <person name="Lander E.S."/>
            <person name="Lindblad-Toh K."/>
        </authorList>
    </citation>
    <scope>NUCLEOTIDE SEQUENCE [LARGE SCALE GENOMIC DNA]</scope>
    <source>
        <strain evidence="2 3">Thoroughbred</strain>
    </source>
</reference>
<name>A0A9L0S485_HORSE</name>
<reference evidence="2" key="3">
    <citation type="submission" date="2025-09" db="UniProtKB">
        <authorList>
            <consortium name="Ensembl"/>
        </authorList>
    </citation>
    <scope>IDENTIFICATION</scope>
    <source>
        <strain evidence="2">Thoroughbred</strain>
    </source>
</reference>
<organism evidence="2 3">
    <name type="scientific">Equus caballus</name>
    <name type="common">Horse</name>
    <dbReference type="NCBI Taxonomy" id="9796"/>
    <lineage>
        <taxon>Eukaryota</taxon>
        <taxon>Metazoa</taxon>
        <taxon>Chordata</taxon>
        <taxon>Craniata</taxon>
        <taxon>Vertebrata</taxon>
        <taxon>Euteleostomi</taxon>
        <taxon>Mammalia</taxon>
        <taxon>Eutheria</taxon>
        <taxon>Laurasiatheria</taxon>
        <taxon>Perissodactyla</taxon>
        <taxon>Equidae</taxon>
        <taxon>Equus</taxon>
    </lineage>
</organism>
<evidence type="ECO:0000313" key="3">
    <source>
        <dbReference type="Proteomes" id="UP000002281"/>
    </source>
</evidence>
<feature type="transmembrane region" description="Helical" evidence="1">
    <location>
        <begin position="113"/>
        <end position="135"/>
    </location>
</feature>
<proteinExistence type="predicted"/>
<dbReference type="Proteomes" id="UP000002281">
    <property type="component" value="Chromosome 5"/>
</dbReference>
<feature type="transmembrane region" description="Helical" evidence="1">
    <location>
        <begin position="6"/>
        <end position="27"/>
    </location>
</feature>
<evidence type="ECO:0000313" key="2">
    <source>
        <dbReference type="Ensembl" id="ENSECAP00000069677.1"/>
    </source>
</evidence>
<keyword evidence="1" id="KW-1133">Transmembrane helix</keyword>
<keyword evidence="1" id="KW-0812">Transmembrane</keyword>
<sequence>TWDVFLSVCILFNFFQQRLIVFILKIFNDLVKFIPKYFVLFDTIVNGKVFFISFSDVPSLVYRNATDFCTLILYPAAVLKSFITSNSFLVEFFRVSSYRIISSANSDSFTSCFLIWVHFMSLSFLIALATTPGTILNKSGESRHLCLVHDLKGKAFNFSSFYIILPVGLSYMSSIMLWYIASIP</sequence>
<accession>A0A9L0S485</accession>
<feature type="transmembrane region" description="Helical" evidence="1">
    <location>
        <begin position="155"/>
        <end position="181"/>
    </location>
</feature>
<dbReference type="GeneTree" id="ENSGT01130000280116"/>
<keyword evidence="3" id="KW-1185">Reference proteome</keyword>
<dbReference type="AlphaFoldDB" id="A0A9L0S485"/>
<feature type="transmembrane region" description="Helical" evidence="1">
    <location>
        <begin position="72"/>
        <end position="93"/>
    </location>
</feature>
<keyword evidence="1" id="KW-0472">Membrane</keyword>
<reference evidence="2" key="2">
    <citation type="submission" date="2025-08" db="UniProtKB">
        <authorList>
            <consortium name="Ensembl"/>
        </authorList>
    </citation>
    <scope>IDENTIFICATION</scope>
    <source>
        <strain evidence="2">Thoroughbred</strain>
    </source>
</reference>
<feature type="transmembrane region" description="Helical" evidence="1">
    <location>
        <begin position="34"/>
        <end position="52"/>
    </location>
</feature>